<evidence type="ECO:0000256" key="1">
    <source>
        <dbReference type="ARBA" id="ARBA00009381"/>
    </source>
</evidence>
<dbReference type="Gene3D" id="1.10.246.130">
    <property type="match status" value="1"/>
</dbReference>
<reference evidence="6" key="4">
    <citation type="submission" date="2025-08" db="UniProtKB">
        <authorList>
            <consortium name="Ensembl"/>
        </authorList>
    </citation>
    <scope>IDENTIFICATION</scope>
</reference>
<dbReference type="GO" id="GO:0005886">
    <property type="term" value="C:plasma membrane"/>
    <property type="evidence" value="ECO:0007669"/>
    <property type="project" value="TreeGrafter"/>
</dbReference>
<evidence type="ECO:0000313" key="6">
    <source>
        <dbReference type="Ensembl" id="ENSCMIP00000041672.1"/>
    </source>
</evidence>
<dbReference type="GO" id="GO:0036374">
    <property type="term" value="F:glutathione hydrolase activity"/>
    <property type="evidence" value="ECO:0007669"/>
    <property type="project" value="InterPro"/>
</dbReference>
<comment type="similarity">
    <text evidence="1">Belongs to the gamma-glutamyltransferase family.</text>
</comment>
<keyword evidence="2" id="KW-1202">Platelet aggregation activating toxin</keyword>
<dbReference type="NCBIfam" id="TIGR00066">
    <property type="entry name" value="g_glut_trans"/>
    <property type="match status" value="1"/>
</dbReference>
<dbReference type="PRINTS" id="PR01210">
    <property type="entry name" value="GGTRANSPTASE"/>
</dbReference>
<dbReference type="InterPro" id="IPR000101">
    <property type="entry name" value="GGT_peptidase"/>
</dbReference>
<reference evidence="7" key="2">
    <citation type="journal article" date="2007" name="PLoS Biol.">
        <title>Survey sequencing and comparative analysis of the elephant shark (Callorhinchus milii) genome.</title>
        <authorList>
            <person name="Venkatesh B."/>
            <person name="Kirkness E.F."/>
            <person name="Loh Y.H."/>
            <person name="Halpern A.L."/>
            <person name="Lee A.P."/>
            <person name="Johnson J."/>
            <person name="Dandona N."/>
            <person name="Viswanathan L.D."/>
            <person name="Tay A."/>
            <person name="Venter J.C."/>
            <person name="Strausberg R.L."/>
            <person name="Brenner S."/>
        </authorList>
    </citation>
    <scope>NUCLEOTIDE SEQUENCE [LARGE SCALE GENOMIC DNA]</scope>
</reference>
<dbReference type="PANTHER" id="PTHR11686">
    <property type="entry name" value="GAMMA GLUTAMYL TRANSPEPTIDASE"/>
    <property type="match status" value="1"/>
</dbReference>
<dbReference type="InterPro" id="IPR043137">
    <property type="entry name" value="GGT_ssub_C"/>
</dbReference>
<dbReference type="FunFam" id="3.60.20.40:FF:000001">
    <property type="entry name" value="Gamma-glutamyltranspeptidase 1"/>
    <property type="match status" value="1"/>
</dbReference>
<dbReference type="InParanoid" id="A0A4W3JGX4"/>
<evidence type="ECO:0000256" key="4">
    <source>
        <dbReference type="PIRSR" id="PIRSR600101-2"/>
    </source>
</evidence>
<dbReference type="AlphaFoldDB" id="A0A4W3JGX4"/>
<feature type="binding site" evidence="4">
    <location>
        <position position="410"/>
    </location>
    <ligand>
        <name>L-glutamate</name>
        <dbReference type="ChEBI" id="CHEBI:29985"/>
    </ligand>
</feature>
<dbReference type="OMA" id="FANMEWF"/>
<feature type="binding site" evidence="4">
    <location>
        <position position="455"/>
    </location>
    <ligand>
        <name>L-glutamate</name>
        <dbReference type="ChEBI" id="CHEBI:29985"/>
    </ligand>
</feature>
<dbReference type="SUPFAM" id="SSF56235">
    <property type="entry name" value="N-terminal nucleophile aminohydrolases (Ntn hydrolases)"/>
    <property type="match status" value="1"/>
</dbReference>
<dbReference type="Ensembl" id="ENSCMIT00000042270.1">
    <property type="protein sequence ID" value="ENSCMIP00000041672.1"/>
    <property type="gene ID" value="ENSCMIG00000017370.1"/>
</dbReference>
<evidence type="ECO:0000256" key="2">
    <source>
        <dbReference type="ARBA" id="ARBA00084097"/>
    </source>
</evidence>
<protein>
    <submittedName>
        <fullName evidence="6">Gamma-glutamyltranspeptidase 1-like</fullName>
    </submittedName>
</protein>
<dbReference type="GeneTree" id="ENSGT00940000154601"/>
<dbReference type="PANTHER" id="PTHR11686:SF9">
    <property type="entry name" value="RE13973P"/>
    <property type="match status" value="1"/>
</dbReference>
<reference evidence="6" key="5">
    <citation type="submission" date="2025-09" db="UniProtKB">
        <authorList>
            <consortium name="Ensembl"/>
        </authorList>
    </citation>
    <scope>IDENTIFICATION</scope>
</reference>
<keyword evidence="2" id="KW-1199">Hemostasis impairing toxin</keyword>
<feature type="chain" id="PRO_5021376982" evidence="5">
    <location>
        <begin position="23"/>
        <end position="549"/>
    </location>
</feature>
<sequence>MLVVAVIWILVWVLLSSPNNSAEVVFGKAAVATDSKKCSEIGRDVLMEKGSAVDAAIAALICTGIVHSHSSGIGGGVIFTIYNASTGNVEVINAKEVAPTDVDAKKLDVKLLTSGPRSIAVPGEISGYALAHKRHGRLSWKRLFEPSIQLAKEGHPVGELLGGLLNKYKKYVMKDATFCEAYCDPSGQILKASDIIKFPKLAETLRIIAEQGPEAFYTGSIAQQIVDDVSKAGGNITLKDLANYKAKLDQPIKESFGKYTMYSSNIPSSGPVLGFILRILKAYNFSRESISTPEKRSLTYHRIIEAFKFAFMEWSKIGDPNFTNMDDVVEQLNSDLFAGAIKDRITDDTTHDEDYYGLPVTVPNTHGTTHLSVVAEDGSAVSVSSSINKYFGSNIRSRVSGIIFNNQMADFSVLDGSGKTQNIVQPGKRPLSSMCPSIIIDENKEVKMVIGASGGRKIITATALVIMNAFWFGDNLMEAVEKPRVHHHLVSNKAELEAKIDQVIRDGLLQRNHELTNYTYSSTVQVIMKKDGKWVAKSDSRKGGYPAGY</sequence>
<name>A0A4W3JGX4_CALMI</name>
<reference evidence="7" key="1">
    <citation type="journal article" date="2006" name="Science">
        <title>Ancient noncoding elements conserved in the human genome.</title>
        <authorList>
            <person name="Venkatesh B."/>
            <person name="Kirkness E.F."/>
            <person name="Loh Y.H."/>
            <person name="Halpern A.L."/>
            <person name="Lee A.P."/>
            <person name="Johnson J."/>
            <person name="Dandona N."/>
            <person name="Viswanathan L.D."/>
            <person name="Tay A."/>
            <person name="Venter J.C."/>
            <person name="Strausberg R.L."/>
            <person name="Brenner S."/>
        </authorList>
    </citation>
    <scope>NUCLEOTIDE SEQUENCE [LARGE SCALE GENOMIC DNA]</scope>
</reference>
<reference evidence="7" key="3">
    <citation type="journal article" date="2014" name="Nature">
        <title>Elephant shark genome provides unique insights into gnathostome evolution.</title>
        <authorList>
            <consortium name="International Elephant Shark Genome Sequencing Consortium"/>
            <person name="Venkatesh B."/>
            <person name="Lee A.P."/>
            <person name="Ravi V."/>
            <person name="Maurya A.K."/>
            <person name="Lian M.M."/>
            <person name="Swann J.B."/>
            <person name="Ohta Y."/>
            <person name="Flajnik M.F."/>
            <person name="Sutoh Y."/>
            <person name="Kasahara M."/>
            <person name="Hoon S."/>
            <person name="Gangu V."/>
            <person name="Roy S.W."/>
            <person name="Irimia M."/>
            <person name="Korzh V."/>
            <person name="Kondrychyn I."/>
            <person name="Lim Z.W."/>
            <person name="Tay B.H."/>
            <person name="Tohari S."/>
            <person name="Kong K.W."/>
            <person name="Ho S."/>
            <person name="Lorente-Galdos B."/>
            <person name="Quilez J."/>
            <person name="Marques-Bonet T."/>
            <person name="Raney B.J."/>
            <person name="Ingham P.W."/>
            <person name="Tay A."/>
            <person name="Hillier L.W."/>
            <person name="Minx P."/>
            <person name="Boehm T."/>
            <person name="Wilson R.K."/>
            <person name="Brenner S."/>
            <person name="Warren W.C."/>
        </authorList>
    </citation>
    <scope>NUCLEOTIDE SEQUENCE [LARGE SCALE GENOMIC DNA]</scope>
</reference>
<dbReference type="STRING" id="7868.ENSCMIP00000041672"/>
<evidence type="ECO:0000313" key="7">
    <source>
        <dbReference type="Proteomes" id="UP000314986"/>
    </source>
</evidence>
<keyword evidence="2" id="KW-0800">Toxin</keyword>
<dbReference type="Proteomes" id="UP000314986">
    <property type="component" value="Unassembled WGS sequence"/>
</dbReference>
<feature type="binding site" evidence="4">
    <location>
        <begin position="386"/>
        <end position="388"/>
    </location>
    <ligand>
        <name>L-glutamate</name>
        <dbReference type="ChEBI" id="CHEBI:29985"/>
    </ligand>
</feature>
<evidence type="ECO:0000256" key="5">
    <source>
        <dbReference type="SAM" id="SignalP"/>
    </source>
</evidence>
<dbReference type="InterPro" id="IPR043138">
    <property type="entry name" value="GGT_lsub"/>
</dbReference>
<dbReference type="InterPro" id="IPR029055">
    <property type="entry name" value="Ntn_hydrolases_N"/>
</dbReference>
<gene>
    <name evidence="6" type="primary">LOC103179505</name>
</gene>
<feature type="active site" description="Nucleophile" evidence="3">
    <location>
        <position position="368"/>
    </location>
</feature>
<feature type="signal peptide" evidence="5">
    <location>
        <begin position="1"/>
        <end position="22"/>
    </location>
</feature>
<evidence type="ECO:0000256" key="3">
    <source>
        <dbReference type="PIRSR" id="PIRSR600101-1"/>
    </source>
</evidence>
<keyword evidence="7" id="KW-1185">Reference proteome</keyword>
<accession>A0A4W3JGX4</accession>
<organism evidence="6 7">
    <name type="scientific">Callorhinchus milii</name>
    <name type="common">Ghost shark</name>
    <dbReference type="NCBI Taxonomy" id="7868"/>
    <lineage>
        <taxon>Eukaryota</taxon>
        <taxon>Metazoa</taxon>
        <taxon>Chordata</taxon>
        <taxon>Craniata</taxon>
        <taxon>Vertebrata</taxon>
        <taxon>Chondrichthyes</taxon>
        <taxon>Holocephali</taxon>
        <taxon>Chimaeriformes</taxon>
        <taxon>Callorhinchidae</taxon>
        <taxon>Callorhinchus</taxon>
    </lineage>
</organism>
<keyword evidence="5" id="KW-0732">Signal</keyword>
<proteinExistence type="inferred from homology"/>
<dbReference type="Gene3D" id="3.60.20.40">
    <property type="match status" value="1"/>
</dbReference>
<dbReference type="Pfam" id="PF01019">
    <property type="entry name" value="G_glu_transpept"/>
    <property type="match status" value="1"/>
</dbReference>
<feature type="binding site" evidence="4">
    <location>
        <begin position="432"/>
        <end position="433"/>
    </location>
    <ligand>
        <name>L-glutamate</name>
        <dbReference type="ChEBI" id="CHEBI:29985"/>
    </ligand>
</feature>
<dbReference type="GO" id="GO:0006751">
    <property type="term" value="P:glutathione catabolic process"/>
    <property type="evidence" value="ECO:0007669"/>
    <property type="project" value="InterPro"/>
</dbReference>
<dbReference type="FunFam" id="1.10.246.130:FF:000002">
    <property type="entry name" value="glutathione hydrolase 1 proenzyme"/>
    <property type="match status" value="1"/>
</dbReference>